<keyword evidence="3 6" id="KW-0285">Flavoprotein</keyword>
<dbReference type="AlphaFoldDB" id="A0AAU7B257"/>
<dbReference type="Gene3D" id="2.40.110.10">
    <property type="entry name" value="Butyryl-CoA Dehydrogenase, subunit A, domain 2"/>
    <property type="match status" value="1"/>
</dbReference>
<keyword evidence="5 6" id="KW-0560">Oxidoreductase</keyword>
<comment type="cofactor">
    <cofactor evidence="1 6">
        <name>FAD</name>
        <dbReference type="ChEBI" id="CHEBI:57692"/>
    </cofactor>
</comment>
<dbReference type="Gene3D" id="1.10.540.10">
    <property type="entry name" value="Acyl-CoA dehydrogenase/oxidase, N-terminal domain"/>
    <property type="match status" value="1"/>
</dbReference>
<dbReference type="Pfam" id="PF02771">
    <property type="entry name" value="Acyl-CoA_dh_N"/>
    <property type="match status" value="1"/>
</dbReference>
<evidence type="ECO:0000259" key="10">
    <source>
        <dbReference type="Pfam" id="PF02771"/>
    </source>
</evidence>
<organism evidence="11">
    <name type="scientific">Paraconexibacter sp. AEG42_29</name>
    <dbReference type="NCBI Taxonomy" id="2997339"/>
    <lineage>
        <taxon>Bacteria</taxon>
        <taxon>Bacillati</taxon>
        <taxon>Actinomycetota</taxon>
        <taxon>Thermoleophilia</taxon>
        <taxon>Solirubrobacterales</taxon>
        <taxon>Paraconexibacteraceae</taxon>
        <taxon>Paraconexibacter</taxon>
    </lineage>
</organism>
<evidence type="ECO:0000256" key="7">
    <source>
        <dbReference type="SAM" id="MobiDB-lite"/>
    </source>
</evidence>
<dbReference type="SUPFAM" id="SSF47203">
    <property type="entry name" value="Acyl-CoA dehydrogenase C-terminal domain-like"/>
    <property type="match status" value="1"/>
</dbReference>
<evidence type="ECO:0000256" key="1">
    <source>
        <dbReference type="ARBA" id="ARBA00001974"/>
    </source>
</evidence>
<evidence type="ECO:0000256" key="3">
    <source>
        <dbReference type="ARBA" id="ARBA00022630"/>
    </source>
</evidence>
<dbReference type="Pfam" id="PF02770">
    <property type="entry name" value="Acyl-CoA_dh_M"/>
    <property type="match status" value="1"/>
</dbReference>
<gene>
    <name evidence="11" type="ORF">DSM112329_04575</name>
</gene>
<dbReference type="PANTHER" id="PTHR43292">
    <property type="entry name" value="ACYL-COA DEHYDROGENASE"/>
    <property type="match status" value="1"/>
</dbReference>
<name>A0AAU7B257_9ACTN</name>
<dbReference type="GO" id="GO:0016627">
    <property type="term" value="F:oxidoreductase activity, acting on the CH-CH group of donors"/>
    <property type="evidence" value="ECO:0007669"/>
    <property type="project" value="InterPro"/>
</dbReference>
<dbReference type="EMBL" id="CP114014">
    <property type="protein sequence ID" value="XAY07687.1"/>
    <property type="molecule type" value="Genomic_DNA"/>
</dbReference>
<dbReference type="InterPro" id="IPR006091">
    <property type="entry name" value="Acyl-CoA_Oxase/DH_mid-dom"/>
</dbReference>
<dbReference type="EC" id="1.3.99.-" evidence="11"/>
<feature type="domain" description="Acyl-CoA dehydrogenase/oxidase N-terminal" evidence="10">
    <location>
        <begin position="6"/>
        <end position="123"/>
    </location>
</feature>
<dbReference type="InterPro" id="IPR009075">
    <property type="entry name" value="AcylCo_DH/oxidase_C"/>
</dbReference>
<evidence type="ECO:0000259" key="9">
    <source>
        <dbReference type="Pfam" id="PF02770"/>
    </source>
</evidence>
<evidence type="ECO:0000256" key="2">
    <source>
        <dbReference type="ARBA" id="ARBA00009347"/>
    </source>
</evidence>
<dbReference type="GO" id="GO:0005886">
    <property type="term" value="C:plasma membrane"/>
    <property type="evidence" value="ECO:0007669"/>
    <property type="project" value="TreeGrafter"/>
</dbReference>
<accession>A0AAU7B257</accession>
<sequence>MALELTPDQHAYRERLRAWLDEHGKDAPPRHVLEPQDDAAVARLREWQGVLADAGYVGVTWPEVAGGPGGTPAEAVIVDQELEARGLSGPFDFIGIGMVGPTIMAHGSDAQKETFLRPLIRGEEFWCQLLSEPGAGSDLANVQTKAVQRDDGTWLVNGQKVWTSFAQHAAHGILLARTDSSVAKHKGLTMFLVPMDADGLKIMPLRQITGDAEFNEVFMDDVELPADAIIGAPGEGWRVALTMLGFERVAVGSGLHAVRLERLVAAIASDEAASADPALRVRMGQAASQLLALRHTSERVVQEIAEGKVPGPEAGLIKITSVVASLDACRFVVDALGPDALFGEWGHQVSALPGVRSAGGTEEILRNLIGERYLGLPPEPRIVPPPSAPSPAAPAPAGAAA</sequence>
<dbReference type="InterPro" id="IPR009100">
    <property type="entry name" value="AcylCoA_DH/oxidase_NM_dom_sf"/>
</dbReference>
<dbReference type="SUPFAM" id="SSF56645">
    <property type="entry name" value="Acyl-CoA dehydrogenase NM domain-like"/>
    <property type="match status" value="1"/>
</dbReference>
<dbReference type="Pfam" id="PF00441">
    <property type="entry name" value="Acyl-CoA_dh_1"/>
    <property type="match status" value="1"/>
</dbReference>
<dbReference type="InterPro" id="IPR037069">
    <property type="entry name" value="AcylCoA_DH/ox_N_sf"/>
</dbReference>
<dbReference type="InterPro" id="IPR036250">
    <property type="entry name" value="AcylCo_DH-like_C"/>
</dbReference>
<dbReference type="Gene3D" id="1.20.140.10">
    <property type="entry name" value="Butyryl-CoA Dehydrogenase, subunit A, domain 3"/>
    <property type="match status" value="1"/>
</dbReference>
<dbReference type="InterPro" id="IPR052161">
    <property type="entry name" value="Mycobact_Acyl-CoA_DH"/>
</dbReference>
<feature type="compositionally biased region" description="Pro residues" evidence="7">
    <location>
        <begin position="379"/>
        <end position="394"/>
    </location>
</feature>
<feature type="domain" description="Acyl-CoA dehydrogenase/oxidase C-terminal" evidence="8">
    <location>
        <begin position="234"/>
        <end position="373"/>
    </location>
</feature>
<evidence type="ECO:0000313" key="11">
    <source>
        <dbReference type="EMBL" id="XAY07687.1"/>
    </source>
</evidence>
<evidence type="ECO:0000259" key="8">
    <source>
        <dbReference type="Pfam" id="PF00441"/>
    </source>
</evidence>
<dbReference type="FunFam" id="2.40.110.10:FF:000011">
    <property type="entry name" value="Acyl-CoA dehydrogenase FadE34"/>
    <property type="match status" value="1"/>
</dbReference>
<protein>
    <submittedName>
        <fullName evidence="11">Acyl-CoA dehydrogenase FadE17</fullName>
        <ecNumber evidence="11">1.3.99.-</ecNumber>
    </submittedName>
</protein>
<feature type="region of interest" description="Disordered" evidence="7">
    <location>
        <begin position="379"/>
        <end position="401"/>
    </location>
</feature>
<comment type="similarity">
    <text evidence="2 6">Belongs to the acyl-CoA dehydrogenase family.</text>
</comment>
<dbReference type="InterPro" id="IPR013786">
    <property type="entry name" value="AcylCoA_DH/ox_N"/>
</dbReference>
<dbReference type="GO" id="GO:0050660">
    <property type="term" value="F:flavin adenine dinucleotide binding"/>
    <property type="evidence" value="ECO:0007669"/>
    <property type="project" value="InterPro"/>
</dbReference>
<dbReference type="InterPro" id="IPR046373">
    <property type="entry name" value="Acyl-CoA_Oxase/DH_mid-dom_sf"/>
</dbReference>
<dbReference type="RefSeq" id="WP_354698877.1">
    <property type="nucleotide sequence ID" value="NZ_CP114014.1"/>
</dbReference>
<feature type="domain" description="Acyl-CoA oxidase/dehydrogenase middle" evidence="9">
    <location>
        <begin position="127"/>
        <end position="222"/>
    </location>
</feature>
<proteinExistence type="inferred from homology"/>
<evidence type="ECO:0000256" key="6">
    <source>
        <dbReference type="RuleBase" id="RU362125"/>
    </source>
</evidence>
<keyword evidence="4 6" id="KW-0274">FAD</keyword>
<evidence type="ECO:0000256" key="5">
    <source>
        <dbReference type="ARBA" id="ARBA00023002"/>
    </source>
</evidence>
<dbReference type="PANTHER" id="PTHR43292:SF4">
    <property type="entry name" value="ACYL-COA DEHYDROGENASE FADE34"/>
    <property type="match status" value="1"/>
</dbReference>
<evidence type="ECO:0000256" key="4">
    <source>
        <dbReference type="ARBA" id="ARBA00022827"/>
    </source>
</evidence>
<reference evidence="11" key="1">
    <citation type="submission" date="2022-12" db="EMBL/GenBank/DDBJ databases">
        <title>Paraconexibacter alkalitolerans sp. nov. and Baekduia alba sp. nov., isolated from soil and emended description of the genera Paraconexibacter (Chun et al., 2020) and Baekduia (An et al., 2020).</title>
        <authorList>
            <person name="Vieira S."/>
            <person name="Huber K.J."/>
            <person name="Geppert A."/>
            <person name="Wolf J."/>
            <person name="Neumann-Schaal M."/>
            <person name="Muesken M."/>
            <person name="Overmann J."/>
        </authorList>
    </citation>
    <scope>NUCLEOTIDE SEQUENCE</scope>
    <source>
        <strain evidence="11">AEG42_29</strain>
    </source>
</reference>
<dbReference type="KEGG" id="parq:DSM112329_04575"/>